<accession>A0ACC0T698</accession>
<gene>
    <name evidence="1" type="ORF">POPTR_004G224975v4</name>
</gene>
<comment type="caution">
    <text evidence="1">The sequence shown here is derived from an EMBL/GenBank/DDBJ whole genome shotgun (WGS) entry which is preliminary data.</text>
</comment>
<protein>
    <submittedName>
        <fullName evidence="1">Uncharacterized protein</fullName>
    </submittedName>
</protein>
<evidence type="ECO:0000313" key="2">
    <source>
        <dbReference type="Proteomes" id="UP000006729"/>
    </source>
</evidence>
<evidence type="ECO:0000313" key="1">
    <source>
        <dbReference type="EMBL" id="KAI9397031.1"/>
    </source>
</evidence>
<name>A0ACC0T698_POPTR</name>
<sequence>MSQTRFNNFIYSELEQDYESKKVCAASTLGELPDEILFFNILSLLTTKEAARTSVLSSRWRKLQINFAIEKKVKKLEMNLSNCRGISQYNKYFFPHKDFPTCNSLTTLRLKNVNVTGEVIEHFLSNYLALETLYIQSSDSLVNLKVAGPLLRLKYLEIRYCSVKNFCKLSRYLYQIDTLTLHENMLKILEVPVLTNLKQLKFIADVIDRDPTFLAITSLIEAASFLQRFIFQVSQKSMLKLLTFGEENKRCPHQHLKVVEILEFTGEAVKVELALYIIENAVVLENIIFDTRNPVLIGTQWEFKESKDRKMGRRCARKLGAKLHLGVT</sequence>
<reference evidence="1 2" key="1">
    <citation type="journal article" date="2006" name="Science">
        <title>The genome of black cottonwood, Populus trichocarpa (Torr. &amp; Gray).</title>
        <authorList>
            <person name="Tuskan G.A."/>
            <person name="Difazio S."/>
            <person name="Jansson S."/>
            <person name="Bohlmann J."/>
            <person name="Grigoriev I."/>
            <person name="Hellsten U."/>
            <person name="Putnam N."/>
            <person name="Ralph S."/>
            <person name="Rombauts S."/>
            <person name="Salamov A."/>
            <person name="Schein J."/>
            <person name="Sterck L."/>
            <person name="Aerts A."/>
            <person name="Bhalerao R.R."/>
            <person name="Bhalerao R.P."/>
            <person name="Blaudez D."/>
            <person name="Boerjan W."/>
            <person name="Brun A."/>
            <person name="Brunner A."/>
            <person name="Busov V."/>
            <person name="Campbell M."/>
            <person name="Carlson J."/>
            <person name="Chalot M."/>
            <person name="Chapman J."/>
            <person name="Chen G.L."/>
            <person name="Cooper D."/>
            <person name="Coutinho P.M."/>
            <person name="Couturier J."/>
            <person name="Covert S."/>
            <person name="Cronk Q."/>
            <person name="Cunningham R."/>
            <person name="Davis J."/>
            <person name="Degroeve S."/>
            <person name="Dejardin A."/>
            <person name="Depamphilis C."/>
            <person name="Detter J."/>
            <person name="Dirks B."/>
            <person name="Dubchak I."/>
            <person name="Duplessis S."/>
            <person name="Ehlting J."/>
            <person name="Ellis B."/>
            <person name="Gendler K."/>
            <person name="Goodstein D."/>
            <person name="Gribskov M."/>
            <person name="Grimwood J."/>
            <person name="Groover A."/>
            <person name="Gunter L."/>
            <person name="Hamberger B."/>
            <person name="Heinze B."/>
            <person name="Helariutta Y."/>
            <person name="Henrissat B."/>
            <person name="Holligan D."/>
            <person name="Holt R."/>
            <person name="Huang W."/>
            <person name="Islam-Faridi N."/>
            <person name="Jones S."/>
            <person name="Jones-Rhoades M."/>
            <person name="Jorgensen R."/>
            <person name="Joshi C."/>
            <person name="Kangasjarvi J."/>
            <person name="Karlsson J."/>
            <person name="Kelleher C."/>
            <person name="Kirkpatrick R."/>
            <person name="Kirst M."/>
            <person name="Kohler A."/>
            <person name="Kalluri U."/>
            <person name="Larimer F."/>
            <person name="Leebens-Mack J."/>
            <person name="Leple J.C."/>
            <person name="Locascio P."/>
            <person name="Lou Y."/>
            <person name="Lucas S."/>
            <person name="Martin F."/>
            <person name="Montanini B."/>
            <person name="Napoli C."/>
            <person name="Nelson D.R."/>
            <person name="Nelson C."/>
            <person name="Nieminen K."/>
            <person name="Nilsson O."/>
            <person name="Pereda V."/>
            <person name="Peter G."/>
            <person name="Philippe R."/>
            <person name="Pilate G."/>
            <person name="Poliakov A."/>
            <person name="Razumovskaya J."/>
            <person name="Richardson P."/>
            <person name="Rinaldi C."/>
            <person name="Ritland K."/>
            <person name="Rouze P."/>
            <person name="Ryaboy D."/>
            <person name="Schmutz J."/>
            <person name="Schrader J."/>
            <person name="Segerman B."/>
            <person name="Shin H."/>
            <person name="Siddiqui A."/>
            <person name="Sterky F."/>
            <person name="Terry A."/>
            <person name="Tsai C.J."/>
            <person name="Uberbacher E."/>
            <person name="Unneberg P."/>
            <person name="Vahala J."/>
            <person name="Wall K."/>
            <person name="Wessler S."/>
            <person name="Yang G."/>
            <person name="Yin T."/>
            <person name="Douglas C."/>
            <person name="Marra M."/>
            <person name="Sandberg G."/>
            <person name="Van de Peer Y."/>
            <person name="Rokhsar D."/>
        </authorList>
    </citation>
    <scope>NUCLEOTIDE SEQUENCE [LARGE SCALE GENOMIC DNA]</scope>
    <source>
        <strain evidence="2">cv. Nisqually</strain>
    </source>
</reference>
<dbReference type="EMBL" id="CM009293">
    <property type="protein sequence ID" value="KAI9397031.1"/>
    <property type="molecule type" value="Genomic_DNA"/>
</dbReference>
<keyword evidence="2" id="KW-1185">Reference proteome</keyword>
<proteinExistence type="predicted"/>
<organism evidence="1 2">
    <name type="scientific">Populus trichocarpa</name>
    <name type="common">Western balsam poplar</name>
    <name type="synonym">Populus balsamifera subsp. trichocarpa</name>
    <dbReference type="NCBI Taxonomy" id="3694"/>
    <lineage>
        <taxon>Eukaryota</taxon>
        <taxon>Viridiplantae</taxon>
        <taxon>Streptophyta</taxon>
        <taxon>Embryophyta</taxon>
        <taxon>Tracheophyta</taxon>
        <taxon>Spermatophyta</taxon>
        <taxon>Magnoliopsida</taxon>
        <taxon>eudicotyledons</taxon>
        <taxon>Gunneridae</taxon>
        <taxon>Pentapetalae</taxon>
        <taxon>rosids</taxon>
        <taxon>fabids</taxon>
        <taxon>Malpighiales</taxon>
        <taxon>Salicaceae</taxon>
        <taxon>Saliceae</taxon>
        <taxon>Populus</taxon>
    </lineage>
</organism>
<dbReference type="Proteomes" id="UP000006729">
    <property type="component" value="Chromosome 4"/>
</dbReference>